<dbReference type="OrthoDB" id="13602at10239"/>
<feature type="domain" description="IraD/Gp25-like" evidence="1">
    <location>
        <begin position="30"/>
        <end position="116"/>
    </location>
</feature>
<dbReference type="InterPro" id="IPR007048">
    <property type="entry name" value="IraD/Gp25-like"/>
</dbReference>
<name>A0A0B7MSY0_9CAUD</name>
<organism evidence="2 3">
    <name type="scientific">Enterobacteria phage GEC-3S</name>
    <dbReference type="NCBI Taxonomy" id="1222338"/>
    <lineage>
        <taxon>Viruses</taxon>
        <taxon>Duplodnaviria</taxon>
        <taxon>Heunggongvirae</taxon>
        <taxon>Uroviricota</taxon>
        <taxon>Caudoviricetes</taxon>
        <taxon>Pantevenvirales</taxon>
        <taxon>Straboviridae</taxon>
        <taxon>Krischvirus</taxon>
        <taxon>Krischvirus gec3s</taxon>
    </lineage>
</organism>
<reference evidence="2 3" key="1">
    <citation type="submission" date="2012-08" db="EMBL/GenBank/DDBJ databases">
        <title>Selection and characterization of a candidate therapeutic bacteriophage that lyses the German Escherichia coli O104:H4 outbreak strain.</title>
        <authorList>
            <person name="Merabishvilli M."/>
            <person name="De Vos D."/>
            <person name="Verbeken G."/>
            <person name="Kropinski A."/>
            <person name="Vandenheuvel D."/>
            <person name="Lavigne R."/>
            <person name="Wattiau P."/>
            <person name="Mast J."/>
            <person name="Ragimbeau C."/>
            <person name="Mossong J."/>
            <person name="Scheres J."/>
            <person name="Chanishvili N."/>
            <person name="Vaneechoutte M."/>
            <person name="Pirnay J.P."/>
        </authorList>
    </citation>
    <scope>NUCLEOTIDE SEQUENCE [LARGE SCALE GENOMIC DNA]</scope>
</reference>
<gene>
    <name evidence="2" type="ORF">BN201_0179</name>
</gene>
<dbReference type="SUPFAM" id="SSF160719">
    <property type="entry name" value="gpW/gp25-like"/>
    <property type="match status" value="1"/>
</dbReference>
<dbReference type="GeneID" id="23301330"/>
<dbReference type="Proteomes" id="UP000203896">
    <property type="component" value="Segment"/>
</dbReference>
<evidence type="ECO:0000313" key="3">
    <source>
        <dbReference type="Proteomes" id="UP000203896"/>
    </source>
</evidence>
<proteinExistence type="predicted"/>
<dbReference type="Gene3D" id="3.10.450.40">
    <property type="match status" value="1"/>
</dbReference>
<dbReference type="EMBL" id="HE978309">
    <property type="protein sequence ID" value="CEO90782.1"/>
    <property type="molecule type" value="Genomic_DNA"/>
</dbReference>
<accession>A0A0B7MSY0</accession>
<protein>
    <submittedName>
        <fullName evidence="2">Putative baseplate wedge subunit</fullName>
    </submittedName>
</protein>
<keyword evidence="3" id="KW-1185">Reference proteome</keyword>
<evidence type="ECO:0000259" key="1">
    <source>
        <dbReference type="Pfam" id="PF04965"/>
    </source>
</evidence>
<dbReference type="Pfam" id="PF04965">
    <property type="entry name" value="GPW_gp25"/>
    <property type="match status" value="1"/>
</dbReference>
<sequence>MATINQMYTDLDLNISRSWNNDVKKNIGIKAVKDSILLIVTTRKGSRPFDPLFGCDLNKSLFENMNPLTVDTLSKNINEAIRNYEPRVRNLTVEVTPQYDDNSIIVSIYFSVIDNPDDLEQLRIRLAK</sequence>
<evidence type="ECO:0000313" key="2">
    <source>
        <dbReference type="EMBL" id="CEO90782.1"/>
    </source>
</evidence>
<dbReference type="RefSeq" id="YP_009118862.1">
    <property type="nucleotide sequence ID" value="NC_025425.1"/>
</dbReference>
<dbReference type="KEGG" id="vg:23301330"/>
<dbReference type="SMR" id="A0A0B7MSY0"/>